<reference evidence="1" key="1">
    <citation type="journal article" date="2021" name="New Phytol.">
        <title>Evolutionary innovations through gain and loss of genes in the ectomycorrhizal Boletales.</title>
        <authorList>
            <person name="Wu G."/>
            <person name="Miyauchi S."/>
            <person name="Morin E."/>
            <person name="Kuo A."/>
            <person name="Drula E."/>
            <person name="Varga T."/>
            <person name="Kohler A."/>
            <person name="Feng B."/>
            <person name="Cao Y."/>
            <person name="Lipzen A."/>
            <person name="Daum C."/>
            <person name="Hundley H."/>
            <person name="Pangilinan J."/>
            <person name="Johnson J."/>
            <person name="Barry K."/>
            <person name="LaButti K."/>
            <person name="Ng V."/>
            <person name="Ahrendt S."/>
            <person name="Min B."/>
            <person name="Choi I.G."/>
            <person name="Park H."/>
            <person name="Plett J.M."/>
            <person name="Magnuson J."/>
            <person name="Spatafora J.W."/>
            <person name="Nagy L.G."/>
            <person name="Henrissat B."/>
            <person name="Grigoriev I.V."/>
            <person name="Yang Z.L."/>
            <person name="Xu J."/>
            <person name="Martin F.M."/>
        </authorList>
    </citation>
    <scope>NUCLEOTIDE SEQUENCE</scope>
    <source>
        <strain evidence="1">KUC20120723A-06</strain>
    </source>
</reference>
<keyword evidence="2" id="KW-1185">Reference proteome</keyword>
<dbReference type="EMBL" id="MU266637">
    <property type="protein sequence ID" value="KAH7919712.1"/>
    <property type="molecule type" value="Genomic_DNA"/>
</dbReference>
<proteinExistence type="predicted"/>
<accession>A0ACB8B4P8</accession>
<gene>
    <name evidence="1" type="ORF">BV22DRAFT_1133650</name>
</gene>
<evidence type="ECO:0000313" key="2">
    <source>
        <dbReference type="Proteomes" id="UP000790709"/>
    </source>
</evidence>
<comment type="caution">
    <text evidence="1">The sequence shown here is derived from an EMBL/GenBank/DDBJ whole genome shotgun (WGS) entry which is preliminary data.</text>
</comment>
<evidence type="ECO:0000313" key="1">
    <source>
        <dbReference type="EMBL" id="KAH7919712.1"/>
    </source>
</evidence>
<organism evidence="1 2">
    <name type="scientific">Leucogyrophana mollusca</name>
    <dbReference type="NCBI Taxonomy" id="85980"/>
    <lineage>
        <taxon>Eukaryota</taxon>
        <taxon>Fungi</taxon>
        <taxon>Dikarya</taxon>
        <taxon>Basidiomycota</taxon>
        <taxon>Agaricomycotina</taxon>
        <taxon>Agaricomycetes</taxon>
        <taxon>Agaricomycetidae</taxon>
        <taxon>Boletales</taxon>
        <taxon>Boletales incertae sedis</taxon>
        <taxon>Leucogyrophana</taxon>
    </lineage>
</organism>
<sequence length="664" mass="74415">MDAAHFDLKPILAPAFSGLVISAIFFGFATLQVCIYYSMFRKDPWVFKCMVATVFVMLSVHMGCLSAAVWFLAITAYDDPLALETIPTSMDIAAMSSALVPLLVRCFFIYRLWKISHSRILPSTCTALAVLAFAGALVAFWIVYAQVEGDISRYIRIIYTEEWSVTLSMVTAVACDITTNISLIWCLKTEGRSGFGRTSKVVDRLVLWTIETGVATSLQGIAQLIGFWTPPQNYGWFALYMLLPSAFANALLAALNGRLLLRHYGPAVVEFIAGDSPSRMIPSERNEAVVINVTRSVDFSESDDSKADQKDHHPDQQLAKVREGLDDFLPEGPGPLPAGPDILRCESVGPQRRVRLIVTETLRTDANTFGLSREYRGCPSSVPDIDVGFLDLRGDTSHSPTAIDKVPQTITEMIRPYPNYSTFLLNRWFWNGRKTKSKTDRKQLVEDVLLHPDFDANDLRRVNLDKIDEELAKDLESPWKGNGWSSSTVTIDIPTGEKETKALKRQKANEKQSARHYGELDPDAPAFASHQFNVPGFHHRNLLSVIREAFEAPPAKQFHFHPFKQFWQPPEPSLPPERVVDNVFTAEVFLDADRELQNSPPETGCDLPRAIAGFMFWSDATHVVQFGQAKLWPIYAYFANQCKYERCRPTARAAHCVGNLPVVL</sequence>
<name>A0ACB8B4P8_9AGAM</name>
<dbReference type="Proteomes" id="UP000790709">
    <property type="component" value="Unassembled WGS sequence"/>
</dbReference>
<protein>
    <submittedName>
        <fullName evidence="1">Uncharacterized protein</fullName>
    </submittedName>
</protein>